<dbReference type="CDD" id="cd05233">
    <property type="entry name" value="SDR_c"/>
    <property type="match status" value="1"/>
</dbReference>
<dbReference type="EMBL" id="AGFM01000055">
    <property type="protein sequence ID" value="EHJ59609.1"/>
    <property type="molecule type" value="Genomic_DNA"/>
</dbReference>
<keyword evidence="2" id="KW-0560">Oxidoreductase</keyword>
<dbReference type="FunFam" id="3.40.50.720:FF:000084">
    <property type="entry name" value="Short-chain dehydrogenase reductase"/>
    <property type="match status" value="1"/>
</dbReference>
<dbReference type="Pfam" id="PF13561">
    <property type="entry name" value="adh_short_C2"/>
    <property type="match status" value="1"/>
</dbReference>
<dbReference type="InterPro" id="IPR002347">
    <property type="entry name" value="SDR_fam"/>
</dbReference>
<dbReference type="InterPro" id="IPR020904">
    <property type="entry name" value="Sc_DH/Rdtase_CS"/>
</dbReference>
<dbReference type="GO" id="GO:0016491">
    <property type="term" value="F:oxidoreductase activity"/>
    <property type="evidence" value="ECO:0007669"/>
    <property type="project" value="UniProtKB-KW"/>
</dbReference>
<dbReference type="SUPFAM" id="SSF51735">
    <property type="entry name" value="NAD(P)-binding Rossmann-fold domains"/>
    <property type="match status" value="1"/>
</dbReference>
<evidence type="ECO:0000313" key="4">
    <source>
        <dbReference type="Proteomes" id="UP000004030"/>
    </source>
</evidence>
<reference evidence="3 4" key="1">
    <citation type="journal article" date="2012" name="J. Bacteriol.">
        <title>Genome sequence of benzo(a)pyrene-degrading bacterium Novosphingobium pentaromativorans US6-1.</title>
        <authorList>
            <person name="Luo Y.R."/>
            <person name="Kang S.G."/>
            <person name="Kim S.J."/>
            <person name="Kim M.R."/>
            <person name="Li N."/>
            <person name="Lee J.H."/>
            <person name="Kwon K.K."/>
        </authorList>
    </citation>
    <scope>NUCLEOTIDE SEQUENCE [LARGE SCALE GENOMIC DNA]</scope>
    <source>
        <strain evidence="3 4">US6-1</strain>
    </source>
</reference>
<dbReference type="AlphaFoldDB" id="G6EGF8"/>
<dbReference type="PATRIC" id="fig|1088721.3.peg.3446"/>
<dbReference type="Gene3D" id="3.40.50.720">
    <property type="entry name" value="NAD(P)-binding Rossmann-like Domain"/>
    <property type="match status" value="1"/>
</dbReference>
<comment type="caution">
    <text evidence="3">The sequence shown here is derived from an EMBL/GenBank/DDBJ whole genome shotgun (WGS) entry which is preliminary data.</text>
</comment>
<comment type="similarity">
    <text evidence="1">Belongs to the short-chain dehydrogenases/reductases (SDR) family.</text>
</comment>
<organism evidence="3 4">
    <name type="scientific">Novosphingobium pentaromativorans US6-1</name>
    <dbReference type="NCBI Taxonomy" id="1088721"/>
    <lineage>
        <taxon>Bacteria</taxon>
        <taxon>Pseudomonadati</taxon>
        <taxon>Pseudomonadota</taxon>
        <taxon>Alphaproteobacteria</taxon>
        <taxon>Sphingomonadales</taxon>
        <taxon>Sphingomonadaceae</taxon>
        <taxon>Novosphingobium</taxon>
    </lineage>
</organism>
<evidence type="ECO:0000313" key="3">
    <source>
        <dbReference type="EMBL" id="EHJ59609.1"/>
    </source>
</evidence>
<evidence type="ECO:0000256" key="2">
    <source>
        <dbReference type="ARBA" id="ARBA00023002"/>
    </source>
</evidence>
<dbReference type="PRINTS" id="PR00081">
    <property type="entry name" value="GDHRDH"/>
</dbReference>
<evidence type="ECO:0000256" key="1">
    <source>
        <dbReference type="ARBA" id="ARBA00006484"/>
    </source>
</evidence>
<dbReference type="PANTHER" id="PTHR24321:SF14">
    <property type="entry name" value="SHORT-CHAIN TYPE DEHYDROGENASE_REDUCTASE BLR2146-RELATED"/>
    <property type="match status" value="1"/>
</dbReference>
<gene>
    <name evidence="3" type="ORF">NSU_3492</name>
</gene>
<dbReference type="PROSITE" id="PS00061">
    <property type="entry name" value="ADH_SHORT"/>
    <property type="match status" value="1"/>
</dbReference>
<evidence type="ECO:0008006" key="5">
    <source>
        <dbReference type="Google" id="ProtNLM"/>
    </source>
</evidence>
<dbReference type="Proteomes" id="UP000004030">
    <property type="component" value="Unassembled WGS sequence"/>
</dbReference>
<dbReference type="PANTHER" id="PTHR24321">
    <property type="entry name" value="DEHYDROGENASES, SHORT CHAIN"/>
    <property type="match status" value="1"/>
</dbReference>
<dbReference type="InterPro" id="IPR036291">
    <property type="entry name" value="NAD(P)-bd_dom_sf"/>
</dbReference>
<sequence length="267" mass="27632">MAIVTGGGSGLGEASAKLMAAQGARVTVADINRGNAEKVAAEIVQADGEAVAATFNLHEPESIGAMVKDAAAHWDGVDILFANAADLAPDIGMRDIDVATMEIEVWDRIFRANVRGTMLCIKETLPFMKQRGAGAIVITGSALALRGNAAQVGYSSAKAALMQLSRSVATTHGPSNIRCNVVLPGLTLTDFVKKSVAPPFLDMVRDETLLPRLTEASDVANAVAFLASDAAAAITGQALVVDGGESIHFPGIGKMREVVAAGHLMPD</sequence>
<accession>G6EGF8</accession>
<dbReference type="eggNOG" id="COG1028">
    <property type="taxonomic scope" value="Bacteria"/>
</dbReference>
<protein>
    <recommendedName>
        <fullName evidence="5">Short-chain dehydrogenase/reductase SDR</fullName>
    </recommendedName>
</protein>
<keyword evidence="4" id="KW-1185">Reference proteome</keyword>
<name>G6EGF8_9SPHN</name>
<proteinExistence type="inferred from homology"/>